<comment type="caution">
    <text evidence="1">The sequence shown here is derived from an EMBL/GenBank/DDBJ whole genome shotgun (WGS) entry which is preliminary data.</text>
</comment>
<dbReference type="Proteomes" id="UP000788993">
    <property type="component" value="Unassembled WGS sequence"/>
</dbReference>
<name>A0A9P8SYQ3_9ASCO</name>
<reference evidence="1" key="1">
    <citation type="journal article" date="2021" name="Open Biol.">
        <title>Shared evolutionary footprints suggest mitochondrial oxidative damage underlies multiple complex I losses in fungi.</title>
        <authorList>
            <person name="Schikora-Tamarit M.A."/>
            <person name="Marcet-Houben M."/>
            <person name="Nosek J."/>
            <person name="Gabaldon T."/>
        </authorList>
    </citation>
    <scope>NUCLEOTIDE SEQUENCE</scope>
    <source>
        <strain evidence="1">NCAIM Y.01608</strain>
    </source>
</reference>
<accession>A0A9P8SYQ3</accession>
<dbReference type="AlphaFoldDB" id="A0A9P8SYQ3"/>
<proteinExistence type="predicted"/>
<evidence type="ECO:0000313" key="2">
    <source>
        <dbReference type="Proteomes" id="UP000788993"/>
    </source>
</evidence>
<sequence>MADWLRPSRSKFSTELDDEIIKSNSRWCLEGQSESSPVATNSDAPSFLASSAFLLLRENAQTSAPSAFANMIAKWPKPPIPMTATFLPGPQPLSTSGEYVVVPAQSIGATSSVFKASGIGNTKYSWARMCDE</sequence>
<dbReference type="EMBL" id="JAEUBD010001571">
    <property type="protein sequence ID" value="KAH3659045.1"/>
    <property type="molecule type" value="Genomic_DNA"/>
</dbReference>
<keyword evidence="2" id="KW-1185">Reference proteome</keyword>
<reference evidence="1" key="2">
    <citation type="submission" date="2021-01" db="EMBL/GenBank/DDBJ databases">
        <authorList>
            <person name="Schikora-Tamarit M.A."/>
        </authorList>
    </citation>
    <scope>NUCLEOTIDE SEQUENCE</scope>
    <source>
        <strain evidence="1">NCAIM Y.01608</strain>
    </source>
</reference>
<protein>
    <submittedName>
        <fullName evidence="1">Uncharacterized protein</fullName>
    </submittedName>
</protein>
<gene>
    <name evidence="1" type="ORF">OGATHE_006771</name>
</gene>
<organism evidence="1 2">
    <name type="scientific">Ogataea polymorpha</name>
    <dbReference type="NCBI Taxonomy" id="460523"/>
    <lineage>
        <taxon>Eukaryota</taxon>
        <taxon>Fungi</taxon>
        <taxon>Dikarya</taxon>
        <taxon>Ascomycota</taxon>
        <taxon>Saccharomycotina</taxon>
        <taxon>Pichiomycetes</taxon>
        <taxon>Pichiales</taxon>
        <taxon>Pichiaceae</taxon>
        <taxon>Ogataea</taxon>
    </lineage>
</organism>
<evidence type="ECO:0000313" key="1">
    <source>
        <dbReference type="EMBL" id="KAH3659045.1"/>
    </source>
</evidence>